<gene>
    <name evidence="1" type="ORF">IPOD504_LOCUS15149</name>
</gene>
<reference evidence="1" key="1">
    <citation type="submission" date="2022-03" db="EMBL/GenBank/DDBJ databases">
        <authorList>
            <person name="Martin H S."/>
        </authorList>
    </citation>
    <scope>NUCLEOTIDE SEQUENCE</scope>
</reference>
<keyword evidence="2" id="KW-1185">Reference proteome</keyword>
<organism evidence="1 2">
    <name type="scientific">Iphiclides podalirius</name>
    <name type="common">scarce swallowtail</name>
    <dbReference type="NCBI Taxonomy" id="110791"/>
    <lineage>
        <taxon>Eukaryota</taxon>
        <taxon>Metazoa</taxon>
        <taxon>Ecdysozoa</taxon>
        <taxon>Arthropoda</taxon>
        <taxon>Hexapoda</taxon>
        <taxon>Insecta</taxon>
        <taxon>Pterygota</taxon>
        <taxon>Neoptera</taxon>
        <taxon>Endopterygota</taxon>
        <taxon>Lepidoptera</taxon>
        <taxon>Glossata</taxon>
        <taxon>Ditrysia</taxon>
        <taxon>Papilionoidea</taxon>
        <taxon>Papilionidae</taxon>
        <taxon>Papilioninae</taxon>
        <taxon>Iphiclides</taxon>
    </lineage>
</organism>
<sequence>MPAIANRRRKKAAGRYEIGIWPMRRTQLTAPRPGQNRCGRDGRQVSTEAFFESRRAGAAKNEAATHTNAPLCVCVCARAFDTTGD</sequence>
<accession>A0ABN8IYR6</accession>
<protein>
    <submittedName>
        <fullName evidence="1">Uncharacterized protein</fullName>
    </submittedName>
</protein>
<name>A0ABN8IYR6_9NEOP</name>
<dbReference type="EMBL" id="OW152818">
    <property type="protein sequence ID" value="CAH2071498.1"/>
    <property type="molecule type" value="Genomic_DNA"/>
</dbReference>
<feature type="non-terminal residue" evidence="1">
    <location>
        <position position="85"/>
    </location>
</feature>
<evidence type="ECO:0000313" key="1">
    <source>
        <dbReference type="EMBL" id="CAH2071498.1"/>
    </source>
</evidence>
<dbReference type="Proteomes" id="UP000837857">
    <property type="component" value="Chromosome 6"/>
</dbReference>
<proteinExistence type="predicted"/>
<evidence type="ECO:0000313" key="2">
    <source>
        <dbReference type="Proteomes" id="UP000837857"/>
    </source>
</evidence>